<dbReference type="InParanoid" id="A0A1I5YPM1"/>
<feature type="compositionally biased region" description="Low complexity" evidence="1">
    <location>
        <begin position="20"/>
        <end position="29"/>
    </location>
</feature>
<evidence type="ECO:0000313" key="2">
    <source>
        <dbReference type="EMBL" id="SFQ45887.1"/>
    </source>
</evidence>
<accession>A0A1I5YPM1</accession>
<protein>
    <submittedName>
        <fullName evidence="2">Uncharacterized protein</fullName>
    </submittedName>
</protein>
<keyword evidence="3" id="KW-1185">Reference proteome</keyword>
<reference evidence="2 3" key="1">
    <citation type="submission" date="2016-10" db="EMBL/GenBank/DDBJ databases">
        <authorList>
            <person name="de Groot N.N."/>
        </authorList>
    </citation>
    <scope>NUCLEOTIDE SEQUENCE [LARGE SCALE GENOMIC DNA]</scope>
    <source>
        <strain evidence="2 3">DSM 43067</strain>
    </source>
</reference>
<dbReference type="AlphaFoldDB" id="A0A1I5YPM1"/>
<organism evidence="2 3">
    <name type="scientific">Actinomadura madurae</name>
    <dbReference type="NCBI Taxonomy" id="1993"/>
    <lineage>
        <taxon>Bacteria</taxon>
        <taxon>Bacillati</taxon>
        <taxon>Actinomycetota</taxon>
        <taxon>Actinomycetes</taxon>
        <taxon>Streptosporangiales</taxon>
        <taxon>Thermomonosporaceae</taxon>
        <taxon>Actinomadura</taxon>
    </lineage>
</organism>
<proteinExistence type="predicted"/>
<sequence length="163" mass="17350">MSGPDSTENRSMDIVAGGQEEPSPRVSVEPPDEDALDQVLGRDLPGYWALAAVHVKELAALGDEAAVQARCLLAGRLDEILNDHAAVYQTRSGVAVLVGPSEDLAKTRIGASLLMKATRRHLAGFGLPHAGISAPTYTVEAFGAELRELRRRVRDPEGSRVSA</sequence>
<evidence type="ECO:0000313" key="3">
    <source>
        <dbReference type="Proteomes" id="UP000183413"/>
    </source>
</evidence>
<evidence type="ECO:0000256" key="1">
    <source>
        <dbReference type="SAM" id="MobiDB-lite"/>
    </source>
</evidence>
<feature type="region of interest" description="Disordered" evidence="1">
    <location>
        <begin position="1"/>
        <end position="32"/>
    </location>
</feature>
<gene>
    <name evidence="2" type="ORF">SAMN04489713_13528</name>
</gene>
<dbReference type="EMBL" id="FOVH01000035">
    <property type="protein sequence ID" value="SFQ45887.1"/>
    <property type="molecule type" value="Genomic_DNA"/>
</dbReference>
<name>A0A1I5YPM1_9ACTN</name>
<dbReference type="Proteomes" id="UP000183413">
    <property type="component" value="Unassembled WGS sequence"/>
</dbReference>